<comment type="caution">
    <text evidence="1">The sequence shown here is derived from an EMBL/GenBank/DDBJ whole genome shotgun (WGS) entry which is preliminary data.</text>
</comment>
<sequence>METERPFDTYETTNSTYGLTWQQGSTFQKSFSQSTPYRSLTNARRIRPDQLPKDRQSIALVHDPEHPCGIMSMSNVPKNLRGEFTNVSRDYESDRQGLWANGNFNTPGATIDRGVGTYSNLQGAWARVGPSTYDSMHGSGDWVHRWGTSSYEPATLRSLYDHRNVDPRDNWVPIENVPQNM</sequence>
<proteinExistence type="predicted"/>
<gene>
    <name evidence="1" type="ORF">LSH36_1134g01008</name>
</gene>
<protein>
    <submittedName>
        <fullName evidence="1">Uncharacterized protein</fullName>
    </submittedName>
</protein>
<evidence type="ECO:0000313" key="1">
    <source>
        <dbReference type="EMBL" id="KAK2141249.1"/>
    </source>
</evidence>
<dbReference type="EMBL" id="JAODUP010001134">
    <property type="protein sequence ID" value="KAK2141249.1"/>
    <property type="molecule type" value="Genomic_DNA"/>
</dbReference>
<evidence type="ECO:0000313" key="2">
    <source>
        <dbReference type="Proteomes" id="UP001208570"/>
    </source>
</evidence>
<accession>A0AAD9MSC5</accession>
<organism evidence="1 2">
    <name type="scientific">Paralvinella palmiformis</name>
    <dbReference type="NCBI Taxonomy" id="53620"/>
    <lineage>
        <taxon>Eukaryota</taxon>
        <taxon>Metazoa</taxon>
        <taxon>Spiralia</taxon>
        <taxon>Lophotrochozoa</taxon>
        <taxon>Annelida</taxon>
        <taxon>Polychaeta</taxon>
        <taxon>Sedentaria</taxon>
        <taxon>Canalipalpata</taxon>
        <taxon>Terebellida</taxon>
        <taxon>Terebelliformia</taxon>
        <taxon>Alvinellidae</taxon>
        <taxon>Paralvinella</taxon>
    </lineage>
</organism>
<dbReference type="AlphaFoldDB" id="A0AAD9MSC5"/>
<reference evidence="1" key="1">
    <citation type="journal article" date="2023" name="Mol. Biol. Evol.">
        <title>Third-Generation Sequencing Reveals the Adaptive Role of the Epigenome in Three Deep-Sea Polychaetes.</title>
        <authorList>
            <person name="Perez M."/>
            <person name="Aroh O."/>
            <person name="Sun Y."/>
            <person name="Lan Y."/>
            <person name="Juniper S.K."/>
            <person name="Young C.R."/>
            <person name="Angers B."/>
            <person name="Qian P.Y."/>
        </authorList>
    </citation>
    <scope>NUCLEOTIDE SEQUENCE</scope>
    <source>
        <strain evidence="1">P08H-3</strain>
    </source>
</reference>
<keyword evidence="2" id="KW-1185">Reference proteome</keyword>
<dbReference type="Proteomes" id="UP001208570">
    <property type="component" value="Unassembled WGS sequence"/>
</dbReference>
<name>A0AAD9MSC5_9ANNE</name>